<dbReference type="GO" id="GO:0046872">
    <property type="term" value="F:metal ion binding"/>
    <property type="evidence" value="ECO:0007669"/>
    <property type="project" value="UniProtKB-KW"/>
</dbReference>
<organism evidence="9">
    <name type="scientific">Percolomonas cosmopolitus</name>
    <dbReference type="NCBI Taxonomy" id="63605"/>
    <lineage>
        <taxon>Eukaryota</taxon>
        <taxon>Discoba</taxon>
        <taxon>Heterolobosea</taxon>
        <taxon>Tetramitia</taxon>
        <taxon>Eutetramitia</taxon>
        <taxon>Percolomonadidae</taxon>
        <taxon>Percolomonas</taxon>
    </lineage>
</organism>
<dbReference type="GO" id="GO:0008180">
    <property type="term" value="C:COP9 signalosome"/>
    <property type="evidence" value="ECO:0007669"/>
    <property type="project" value="UniProtKB-KW"/>
</dbReference>
<dbReference type="CDD" id="cd08069">
    <property type="entry name" value="MPN_RPN11_CSN5"/>
    <property type="match status" value="1"/>
</dbReference>
<dbReference type="InterPro" id="IPR040961">
    <property type="entry name" value="CSN5_C"/>
</dbReference>
<comment type="similarity">
    <text evidence="1">Belongs to the peptidase M67A family. CSN5 subfamily.</text>
</comment>
<evidence type="ECO:0000313" key="9">
    <source>
        <dbReference type="EMBL" id="CAD9083060.1"/>
    </source>
</evidence>
<dbReference type="FunFam" id="3.40.140.10:FF:000003">
    <property type="entry name" value="COP9 signalosome complex subunit 5"/>
    <property type="match status" value="1"/>
</dbReference>
<dbReference type="InterPro" id="IPR037518">
    <property type="entry name" value="MPN"/>
</dbReference>
<dbReference type="GO" id="GO:0006508">
    <property type="term" value="P:proteolysis"/>
    <property type="evidence" value="ECO:0007669"/>
    <property type="project" value="UniProtKB-KW"/>
</dbReference>
<evidence type="ECO:0000256" key="4">
    <source>
        <dbReference type="ARBA" id="ARBA00022790"/>
    </source>
</evidence>
<dbReference type="EMBL" id="HBGD01007568">
    <property type="protein sequence ID" value="CAD9083060.1"/>
    <property type="molecule type" value="Transcribed_RNA"/>
</dbReference>
<keyword evidence="2" id="KW-0645">Protease</keyword>
<dbReference type="SUPFAM" id="SSF102712">
    <property type="entry name" value="JAB1/MPN domain"/>
    <property type="match status" value="1"/>
</dbReference>
<dbReference type="InterPro" id="IPR050242">
    <property type="entry name" value="JAMM_MPN+_peptidase_M67A"/>
</dbReference>
<dbReference type="GO" id="GO:0008237">
    <property type="term" value="F:metallopeptidase activity"/>
    <property type="evidence" value="ECO:0007669"/>
    <property type="project" value="UniProtKB-KW"/>
</dbReference>
<name>A0A6U0L7W3_9EUKA</name>
<dbReference type="PANTHER" id="PTHR10410">
    <property type="entry name" value="EUKARYOTIC TRANSLATION INITIATION FACTOR 3 -RELATED"/>
    <property type="match status" value="1"/>
</dbReference>
<dbReference type="SMART" id="SM00232">
    <property type="entry name" value="JAB_MPN"/>
    <property type="match status" value="1"/>
</dbReference>
<reference evidence="9" key="1">
    <citation type="submission" date="2021-01" db="EMBL/GenBank/DDBJ databases">
        <authorList>
            <person name="Corre E."/>
            <person name="Pelletier E."/>
            <person name="Niang G."/>
            <person name="Scheremetjew M."/>
            <person name="Finn R."/>
            <person name="Kale V."/>
            <person name="Holt S."/>
            <person name="Cochrane G."/>
            <person name="Meng A."/>
            <person name="Brown T."/>
            <person name="Cohen L."/>
        </authorList>
    </citation>
    <scope>NUCLEOTIDE SEQUENCE</scope>
    <source>
        <strain evidence="9">WS</strain>
    </source>
</reference>
<evidence type="ECO:0000256" key="1">
    <source>
        <dbReference type="ARBA" id="ARBA00006008"/>
    </source>
</evidence>
<dbReference type="InterPro" id="IPR000555">
    <property type="entry name" value="JAMM/MPN+_dom"/>
</dbReference>
<sequence>MSNNTHNSSDALKQWEHENNVKTVDYDQLFKYDEEENTRILEQRPWSKDPRYFKTVKISALALLKMIMHARSGGNLEVMGMLQGKVVGKSFVVLDTFALPVEGTETRVNAGAQAIEYTGRYVDMAEEVGRLENLCGWYHSHPGYLCWLSGIDLNTQQMNQSFQDPWVAIVVDPIHTISSGKVTIGAFRSFPEGYTEENQSSGYKSIPREKIQDFGVHWKYYYELDIEIFKSSTDSKLLSLVWNKYWIKTLSSTPLIVNKDYLTQQAQDLSSKLKEARGTLSRGTKFGGVYHHVENGKDEEDNVLENINRDNCKLACEALRGLITFQIKNSLFNTKPQNETTQDGDIMQE</sequence>
<dbReference type="Gene3D" id="3.40.140.10">
    <property type="entry name" value="Cytidine Deaminase, domain 2"/>
    <property type="match status" value="1"/>
</dbReference>
<feature type="domain" description="MPN" evidence="8">
    <location>
        <begin position="56"/>
        <end position="193"/>
    </location>
</feature>
<evidence type="ECO:0000256" key="2">
    <source>
        <dbReference type="ARBA" id="ARBA00022670"/>
    </source>
</evidence>
<protein>
    <recommendedName>
        <fullName evidence="8">MPN domain-containing protein</fullName>
    </recommendedName>
</protein>
<keyword evidence="7" id="KW-0482">Metalloprotease</keyword>
<gene>
    <name evidence="9" type="ORF">PCOS0759_LOCUS6302</name>
    <name evidence="10" type="ORF">PCOS0759_LOCUS6303</name>
</gene>
<evidence type="ECO:0000256" key="7">
    <source>
        <dbReference type="ARBA" id="ARBA00023049"/>
    </source>
</evidence>
<evidence type="ECO:0000256" key="5">
    <source>
        <dbReference type="ARBA" id="ARBA00022801"/>
    </source>
</evidence>
<evidence type="ECO:0000256" key="6">
    <source>
        <dbReference type="ARBA" id="ARBA00022833"/>
    </source>
</evidence>
<keyword evidence="3" id="KW-0479">Metal-binding</keyword>
<evidence type="ECO:0000256" key="3">
    <source>
        <dbReference type="ARBA" id="ARBA00022723"/>
    </source>
</evidence>
<dbReference type="EMBL" id="HBGD01007569">
    <property type="protein sequence ID" value="CAD9083061.1"/>
    <property type="molecule type" value="Transcribed_RNA"/>
</dbReference>
<keyword evidence="5" id="KW-0378">Hydrolase</keyword>
<dbReference type="Pfam" id="PF01398">
    <property type="entry name" value="JAB"/>
    <property type="match status" value="1"/>
</dbReference>
<accession>A0A6U0L7W3</accession>
<keyword evidence="6" id="KW-0862">Zinc</keyword>
<keyword evidence="4" id="KW-0736">Signalosome</keyword>
<evidence type="ECO:0000259" key="8">
    <source>
        <dbReference type="PROSITE" id="PS50249"/>
    </source>
</evidence>
<dbReference type="Pfam" id="PF18323">
    <property type="entry name" value="CSN5_C"/>
    <property type="match status" value="1"/>
</dbReference>
<proteinExistence type="inferred from homology"/>
<evidence type="ECO:0000313" key="10">
    <source>
        <dbReference type="EMBL" id="CAD9083061.1"/>
    </source>
</evidence>
<dbReference type="PROSITE" id="PS50249">
    <property type="entry name" value="MPN"/>
    <property type="match status" value="1"/>
</dbReference>
<dbReference type="AlphaFoldDB" id="A0A6U0L7W3"/>